<organism evidence="2 3">
    <name type="scientific">Ancylobacter defluvii</name>
    <dbReference type="NCBI Taxonomy" id="1282440"/>
    <lineage>
        <taxon>Bacteria</taxon>
        <taxon>Pseudomonadati</taxon>
        <taxon>Pseudomonadota</taxon>
        <taxon>Alphaproteobacteria</taxon>
        <taxon>Hyphomicrobiales</taxon>
        <taxon>Xanthobacteraceae</taxon>
        <taxon>Ancylobacter</taxon>
    </lineage>
</organism>
<keyword evidence="3" id="KW-1185">Reference proteome</keyword>
<feature type="region of interest" description="Disordered" evidence="1">
    <location>
        <begin position="63"/>
        <end position="82"/>
    </location>
</feature>
<dbReference type="AlphaFoldDB" id="A0A9W6JV88"/>
<protein>
    <submittedName>
        <fullName evidence="2">Uncharacterized protein</fullName>
    </submittedName>
</protein>
<reference evidence="2" key="1">
    <citation type="journal article" date="2014" name="Int. J. Syst. Evol. Microbiol.">
        <title>Complete genome sequence of Corynebacterium casei LMG S-19264T (=DSM 44701T), isolated from a smear-ripened cheese.</title>
        <authorList>
            <consortium name="US DOE Joint Genome Institute (JGI-PGF)"/>
            <person name="Walter F."/>
            <person name="Albersmeier A."/>
            <person name="Kalinowski J."/>
            <person name="Ruckert C."/>
        </authorList>
    </citation>
    <scope>NUCLEOTIDE SEQUENCE</scope>
    <source>
        <strain evidence="2">VKM B-2789</strain>
    </source>
</reference>
<evidence type="ECO:0000313" key="2">
    <source>
        <dbReference type="EMBL" id="GLK83241.1"/>
    </source>
</evidence>
<sequence length="82" mass="8746">MLGNAGIAGNGDQRGEQRALRQLPGECMLAAARAQQQNFHASSPVRVIRLRVIQLRAIRSALRLDDPAPGSKGPPGQDGIYS</sequence>
<gene>
    <name evidence="2" type="ORF">GCM10017653_13100</name>
</gene>
<proteinExistence type="predicted"/>
<comment type="caution">
    <text evidence="2">The sequence shown here is derived from an EMBL/GenBank/DDBJ whole genome shotgun (WGS) entry which is preliminary data.</text>
</comment>
<name>A0A9W6JV88_9HYPH</name>
<accession>A0A9W6JV88</accession>
<reference evidence="2" key="2">
    <citation type="submission" date="2023-01" db="EMBL/GenBank/DDBJ databases">
        <authorList>
            <person name="Sun Q."/>
            <person name="Evtushenko L."/>
        </authorList>
    </citation>
    <scope>NUCLEOTIDE SEQUENCE</scope>
    <source>
        <strain evidence="2">VKM B-2789</strain>
    </source>
</reference>
<evidence type="ECO:0000256" key="1">
    <source>
        <dbReference type="SAM" id="MobiDB-lite"/>
    </source>
</evidence>
<dbReference type="EMBL" id="BSFM01000006">
    <property type="protein sequence ID" value="GLK83241.1"/>
    <property type="molecule type" value="Genomic_DNA"/>
</dbReference>
<dbReference type="Proteomes" id="UP001143330">
    <property type="component" value="Unassembled WGS sequence"/>
</dbReference>
<evidence type="ECO:0000313" key="3">
    <source>
        <dbReference type="Proteomes" id="UP001143330"/>
    </source>
</evidence>